<dbReference type="GO" id="GO:0002476">
    <property type="term" value="P:antigen processing and presentation of endogenous peptide antigen via MHC class Ib"/>
    <property type="evidence" value="ECO:0007669"/>
    <property type="project" value="TreeGrafter"/>
</dbReference>
<evidence type="ECO:0000256" key="2">
    <source>
        <dbReference type="ARBA" id="ARBA00022451"/>
    </source>
</evidence>
<accession>P87432</accession>
<dbReference type="AlphaFoldDB" id="P87432"/>
<dbReference type="GO" id="GO:0001916">
    <property type="term" value="P:positive regulation of T cell mediated cytotoxicity"/>
    <property type="evidence" value="ECO:0007669"/>
    <property type="project" value="TreeGrafter"/>
</dbReference>
<keyword evidence="2" id="KW-0391">Immunity</keyword>
<evidence type="ECO:0000313" key="6">
    <source>
        <dbReference type="EMBL" id="AAB47828.1"/>
    </source>
</evidence>
<dbReference type="Pfam" id="PF00129">
    <property type="entry name" value="MHC_I"/>
    <property type="match status" value="1"/>
</dbReference>
<proteinExistence type="evidence at transcript level"/>
<dbReference type="SUPFAM" id="SSF54452">
    <property type="entry name" value="MHC antigen-recognition domain"/>
    <property type="match status" value="1"/>
</dbReference>
<dbReference type="PANTHER" id="PTHR16675">
    <property type="entry name" value="MHC CLASS I-RELATED"/>
    <property type="match status" value="1"/>
</dbReference>
<dbReference type="InterPro" id="IPR011161">
    <property type="entry name" value="MHC_I-like_Ag-recog"/>
</dbReference>
<feature type="non-terminal residue" evidence="6">
    <location>
        <position position="1"/>
    </location>
</feature>
<dbReference type="GO" id="GO:0009897">
    <property type="term" value="C:external side of plasma membrane"/>
    <property type="evidence" value="ECO:0007669"/>
    <property type="project" value="TreeGrafter"/>
</dbReference>
<dbReference type="PANTHER" id="PTHR16675:SF251">
    <property type="entry name" value="HLA CLASS I HISTOCOMPATIBILITY ANTIGEN, C ALPHA CHAIN"/>
    <property type="match status" value="1"/>
</dbReference>
<evidence type="ECO:0000256" key="4">
    <source>
        <dbReference type="ARBA" id="ARBA00023180"/>
    </source>
</evidence>
<gene>
    <name evidence="6" type="primary">MHC class I</name>
</gene>
<evidence type="ECO:0000259" key="5">
    <source>
        <dbReference type="Pfam" id="PF00129"/>
    </source>
</evidence>
<protein>
    <submittedName>
        <fullName evidence="6">MHC class I protein</fullName>
    </submittedName>
</protein>
<keyword evidence="2" id="KW-0490">MHC I</keyword>
<feature type="non-terminal residue" evidence="6">
    <location>
        <position position="65"/>
    </location>
</feature>
<keyword evidence="3" id="KW-0472">Membrane</keyword>
<dbReference type="EMBL" id="U58160">
    <property type="protein sequence ID" value="AAB47828.1"/>
    <property type="molecule type" value="mRNA"/>
</dbReference>
<dbReference type="GO" id="GO:0005615">
    <property type="term" value="C:extracellular space"/>
    <property type="evidence" value="ECO:0007669"/>
    <property type="project" value="TreeGrafter"/>
</dbReference>
<reference evidence="6" key="1">
    <citation type="journal article" date="1996" name="Proc. R. Soc. B">
        <title>Variation and evolution of class I Mhc in sexual and parthenogenetic geckos.</title>
        <authorList>
            <person name="Radtkey R.R."/>
            <person name="Becker B."/>
            <person name="Miller R.D."/>
            <person name="Riblet R."/>
            <person name="Case T.J."/>
        </authorList>
    </citation>
    <scope>NUCLEOTIDE SEQUENCE</scope>
</reference>
<dbReference type="GO" id="GO:0030670">
    <property type="term" value="C:phagocytic vesicle membrane"/>
    <property type="evidence" value="ECO:0007669"/>
    <property type="project" value="UniProtKB-ARBA"/>
</dbReference>
<evidence type="ECO:0000256" key="1">
    <source>
        <dbReference type="ARBA" id="ARBA00004167"/>
    </source>
</evidence>
<keyword evidence="4" id="KW-0325">Glycoprotein</keyword>
<dbReference type="GO" id="GO:0098553">
    <property type="term" value="C:lumenal side of endoplasmic reticulum membrane"/>
    <property type="evidence" value="ECO:0007669"/>
    <property type="project" value="UniProtKB-ARBA"/>
</dbReference>
<dbReference type="Gene3D" id="3.30.500.10">
    <property type="entry name" value="MHC class I-like antigen recognition-like"/>
    <property type="match status" value="1"/>
</dbReference>
<dbReference type="InterPro" id="IPR050208">
    <property type="entry name" value="MHC_class-I_related"/>
</dbReference>
<dbReference type="GO" id="GO:0002486">
    <property type="term" value="P:antigen processing and presentation of endogenous peptide antigen via MHC class I via ER pathway, TAP-independent"/>
    <property type="evidence" value="ECO:0007669"/>
    <property type="project" value="TreeGrafter"/>
</dbReference>
<dbReference type="GO" id="GO:0006955">
    <property type="term" value="P:immune response"/>
    <property type="evidence" value="ECO:0007669"/>
    <property type="project" value="TreeGrafter"/>
</dbReference>
<dbReference type="InterPro" id="IPR011162">
    <property type="entry name" value="MHC_I/II-like_Ag-recog"/>
</dbReference>
<feature type="domain" description="MHC class I-like antigen recognition-like" evidence="5">
    <location>
        <begin position="1"/>
        <end position="65"/>
    </location>
</feature>
<sequence length="65" mass="7741">GCEVGPDRRFRQGYSQGPYDREDFLTLHMQTLTWTASVPQAQHTKRKWEERILADHNKSYLEEEC</sequence>
<name>P87432_9SAUR</name>
<evidence type="ECO:0000256" key="3">
    <source>
        <dbReference type="ARBA" id="ARBA00023136"/>
    </source>
</evidence>
<comment type="subcellular location">
    <subcellularLocation>
        <location evidence="1">Membrane</location>
        <topology evidence="1">Single-pass membrane protein</topology>
    </subcellularLocation>
</comment>
<dbReference type="GO" id="GO:0042612">
    <property type="term" value="C:MHC class I protein complex"/>
    <property type="evidence" value="ECO:0007669"/>
    <property type="project" value="UniProtKB-KW"/>
</dbReference>
<dbReference type="InterPro" id="IPR037055">
    <property type="entry name" value="MHC_I-like_Ag-recog_sf"/>
</dbReference>
<organism evidence="6">
    <name type="scientific">Lepidodactylus moestus</name>
    <dbReference type="NCBI Taxonomy" id="47723"/>
    <lineage>
        <taxon>Eukaryota</taxon>
        <taxon>Metazoa</taxon>
        <taxon>Chordata</taxon>
        <taxon>Craniata</taxon>
        <taxon>Vertebrata</taxon>
        <taxon>Euteleostomi</taxon>
        <taxon>Lepidosauria</taxon>
        <taxon>Squamata</taxon>
        <taxon>Bifurcata</taxon>
        <taxon>Gekkota</taxon>
        <taxon>Gekkonidae</taxon>
        <taxon>Gekkoninae</taxon>
        <taxon>Lepidodactylus</taxon>
    </lineage>
</organism>